<gene>
    <name evidence="7" type="ORF">NAEGRDRAFT_3608</name>
</gene>
<dbReference type="OMA" id="WISQVES"/>
<dbReference type="eggNOG" id="ENOG502QS66">
    <property type="taxonomic scope" value="Eukaryota"/>
</dbReference>
<keyword evidence="8" id="KW-1185">Reference proteome</keyword>
<evidence type="ECO:0000256" key="4">
    <source>
        <dbReference type="ARBA" id="ARBA00022833"/>
    </source>
</evidence>
<sequence>MSARAPSLFVCHGGGPLPVLGDKSHSSLIEFFTTKAQQIFTPKPKAIVMVTAHWEESQPFISSGAKHDLLYDYYGFPSESYKIQYKASGSPQVAQQVADLLRKAGFSPEMDSKRGWDHGTFIPLKMMLPEADIPIVQVSVLSSQDAAAHYKMGRALESLRDEGVAIVGSGMIPHNFSYIRKFMAGGSSKPWGVAFDAALTEACAIEDVEEREAKLLQWKTMPGREECQALGAAEHLMPLFVVAG</sequence>
<name>D2VCQ0_NAEGR</name>
<dbReference type="STRING" id="5762.D2VCQ0"/>
<evidence type="ECO:0000256" key="1">
    <source>
        <dbReference type="ARBA" id="ARBA00001947"/>
    </source>
</evidence>
<evidence type="ECO:0000256" key="3">
    <source>
        <dbReference type="ARBA" id="ARBA00022723"/>
    </source>
</evidence>
<dbReference type="PANTHER" id="PTHR30096:SF0">
    <property type="entry name" value="4,5-DOPA DIOXYGENASE EXTRADIOL-LIKE PROTEIN"/>
    <property type="match status" value="1"/>
</dbReference>
<reference evidence="7 8" key="1">
    <citation type="journal article" date="2010" name="Cell">
        <title>The genome of Naegleria gruberi illuminates early eukaryotic versatility.</title>
        <authorList>
            <person name="Fritz-Laylin L.K."/>
            <person name="Prochnik S.E."/>
            <person name="Ginger M.L."/>
            <person name="Dacks J.B."/>
            <person name="Carpenter M.L."/>
            <person name="Field M.C."/>
            <person name="Kuo A."/>
            <person name="Paredez A."/>
            <person name="Chapman J."/>
            <person name="Pham J."/>
            <person name="Shu S."/>
            <person name="Neupane R."/>
            <person name="Cipriano M."/>
            <person name="Mancuso J."/>
            <person name="Tu H."/>
            <person name="Salamov A."/>
            <person name="Lindquist E."/>
            <person name="Shapiro H."/>
            <person name="Lucas S."/>
            <person name="Grigoriev I.V."/>
            <person name="Cande W.Z."/>
            <person name="Fulton C."/>
            <person name="Rokhsar D.S."/>
            <person name="Dawson S.C."/>
        </authorList>
    </citation>
    <scope>NUCLEOTIDE SEQUENCE [LARGE SCALE GENOMIC DNA]</scope>
    <source>
        <strain evidence="7 8">NEG-M</strain>
    </source>
</reference>
<dbReference type="KEGG" id="ngr:NAEGRDRAFT_3608"/>
<dbReference type="Pfam" id="PF02900">
    <property type="entry name" value="LigB"/>
    <property type="match status" value="1"/>
</dbReference>
<dbReference type="SUPFAM" id="SSF53213">
    <property type="entry name" value="LigB-like"/>
    <property type="match status" value="1"/>
</dbReference>
<dbReference type="PANTHER" id="PTHR30096">
    <property type="entry name" value="4,5-DOPA DIOXYGENASE EXTRADIOL-LIKE PROTEIN"/>
    <property type="match status" value="1"/>
</dbReference>
<dbReference type="RefSeq" id="XP_002678089.1">
    <property type="nucleotide sequence ID" value="XM_002678043.1"/>
</dbReference>
<dbReference type="FunCoup" id="D2VCQ0">
    <property type="interactions" value="234"/>
</dbReference>
<dbReference type="EMBL" id="GG738863">
    <property type="protein sequence ID" value="EFC45345.1"/>
    <property type="molecule type" value="Genomic_DNA"/>
</dbReference>
<proteinExistence type="inferred from homology"/>
<accession>D2VCQ0</accession>
<dbReference type="InterPro" id="IPR014436">
    <property type="entry name" value="Extradiol_dOase_DODA"/>
</dbReference>
<evidence type="ECO:0000259" key="6">
    <source>
        <dbReference type="Pfam" id="PF02900"/>
    </source>
</evidence>
<feature type="domain" description="Extradiol ring-cleavage dioxygenase class III enzyme subunit B" evidence="6">
    <location>
        <begin position="25"/>
        <end position="241"/>
    </location>
</feature>
<dbReference type="GO" id="GO:0008270">
    <property type="term" value="F:zinc ion binding"/>
    <property type="evidence" value="ECO:0007669"/>
    <property type="project" value="InterPro"/>
</dbReference>
<keyword evidence="4" id="KW-0862">Zinc</keyword>
<comment type="cofactor">
    <cofactor evidence="1">
        <name>Zn(2+)</name>
        <dbReference type="ChEBI" id="CHEBI:29105"/>
    </cofactor>
</comment>
<feature type="non-terminal residue" evidence="7">
    <location>
        <position position="244"/>
    </location>
</feature>
<dbReference type="GO" id="GO:0016702">
    <property type="term" value="F:oxidoreductase activity, acting on single donors with incorporation of molecular oxygen, incorporation of two atoms of oxygen"/>
    <property type="evidence" value="ECO:0007669"/>
    <property type="project" value="UniProtKB-ARBA"/>
</dbReference>
<dbReference type="InParanoid" id="D2VCQ0"/>
<evidence type="ECO:0000256" key="5">
    <source>
        <dbReference type="ARBA" id="ARBA00023002"/>
    </source>
</evidence>
<dbReference type="PIRSF" id="PIRSF006157">
    <property type="entry name" value="Doxgns_DODA"/>
    <property type="match status" value="1"/>
</dbReference>
<comment type="similarity">
    <text evidence="2">Belongs to the DODA-type extradiol aromatic ring-opening dioxygenase family.</text>
</comment>
<dbReference type="InterPro" id="IPR004183">
    <property type="entry name" value="Xdiol_dOase_suB"/>
</dbReference>
<organism evidence="8">
    <name type="scientific">Naegleria gruberi</name>
    <name type="common">Amoeba</name>
    <dbReference type="NCBI Taxonomy" id="5762"/>
    <lineage>
        <taxon>Eukaryota</taxon>
        <taxon>Discoba</taxon>
        <taxon>Heterolobosea</taxon>
        <taxon>Tetramitia</taxon>
        <taxon>Eutetramitia</taxon>
        <taxon>Vahlkampfiidae</taxon>
        <taxon>Naegleria</taxon>
    </lineage>
</organism>
<keyword evidence="5" id="KW-0560">Oxidoreductase</keyword>
<dbReference type="Gene3D" id="3.40.830.10">
    <property type="entry name" value="LigB-like"/>
    <property type="match status" value="1"/>
</dbReference>
<dbReference type="GO" id="GO:0008198">
    <property type="term" value="F:ferrous iron binding"/>
    <property type="evidence" value="ECO:0007669"/>
    <property type="project" value="InterPro"/>
</dbReference>
<evidence type="ECO:0000256" key="2">
    <source>
        <dbReference type="ARBA" id="ARBA00007581"/>
    </source>
</evidence>
<protein>
    <submittedName>
        <fullName evidence="7">Predicted protein</fullName>
    </submittedName>
</protein>
<evidence type="ECO:0000313" key="8">
    <source>
        <dbReference type="Proteomes" id="UP000006671"/>
    </source>
</evidence>
<dbReference type="OrthoDB" id="7396853at2759"/>
<dbReference type="AlphaFoldDB" id="D2VCQ0"/>
<keyword evidence="3" id="KW-0479">Metal-binding</keyword>
<dbReference type="CDD" id="cd07363">
    <property type="entry name" value="45_DOPA_Dioxygenase"/>
    <property type="match status" value="1"/>
</dbReference>
<evidence type="ECO:0000313" key="7">
    <source>
        <dbReference type="EMBL" id="EFC45345.1"/>
    </source>
</evidence>
<dbReference type="GeneID" id="8850457"/>
<dbReference type="Proteomes" id="UP000006671">
    <property type="component" value="Unassembled WGS sequence"/>
</dbReference>
<dbReference type="VEuPathDB" id="AmoebaDB:NAEGRDRAFT_3608"/>